<dbReference type="PANTHER" id="PTHR40625">
    <property type="entry name" value="GTP-BINDING PROTEIN ESDC-RELATED"/>
    <property type="match status" value="1"/>
</dbReference>
<dbReference type="SUPFAM" id="SSF81296">
    <property type="entry name" value="E set domains"/>
    <property type="match status" value="1"/>
</dbReference>
<feature type="region of interest" description="Disordered" evidence="1">
    <location>
        <begin position="441"/>
        <end position="478"/>
    </location>
</feature>
<dbReference type="AlphaFoldDB" id="A0AAN6UYV0"/>
<dbReference type="GeneID" id="87820995"/>
<protein>
    <submittedName>
        <fullName evidence="2">Uncharacterized protein</fullName>
    </submittedName>
</protein>
<feature type="region of interest" description="Disordered" evidence="1">
    <location>
        <begin position="324"/>
        <end position="345"/>
    </location>
</feature>
<dbReference type="InterPro" id="IPR014756">
    <property type="entry name" value="Ig_E-set"/>
</dbReference>
<sequence length="505" mass="55367">MDPTTTLFTFMLRTSPSVKSVQLIGSWDSFTRPYTMERDSRRDRGQWKGCYTFKDITCEGDAGSVPKRDGGLRMGHTYYYYYEVDGASETHDPSQPSTTTCPYLPGQTVNTLFIPVEQSLRKRSASLTSLRDTDFKTMDPASKFISPRPAPAPPAEASSSTARRLGTAPFRLQNPHQQQQMRPSRSPSPSSRWHFSARKLFSRKSSSSSLREMQTPPQQSAEDARSLRSEGSRSRDISPESLRRFLVDETPLPSRPDTAPTQLDAAAPSVTIDIPDDIAEELEDDDDDDDNFATSAVSETMHFTGLSPPPTRSLSPARTVVSVNSDTEENQTLSFNTYPAAPTRPAPLRPVAVPTNRAAFPLSAFNPYPPEPESPADDETNSPPGFDLSDADVDDDLDDDDVDIDTVDAFEQQQQQQRTQKRPAGLVRHISASLSTYSLPRTAAGGTEADANKLRAAEGKETTATTRQERSAVPGPLMLTSPIPDAGLGELVSELGWVVGQGVRF</sequence>
<dbReference type="PANTHER" id="PTHR40625:SF1">
    <property type="entry name" value="AMP-ACTIVATED PROTEIN KINASE GLYCOGEN-BINDING DOMAIN-CONTAINING PROTEIN"/>
    <property type="match status" value="1"/>
</dbReference>
<accession>A0AAN6UYV0</accession>
<evidence type="ECO:0000313" key="3">
    <source>
        <dbReference type="Proteomes" id="UP001302676"/>
    </source>
</evidence>
<feature type="region of interest" description="Disordered" evidence="1">
    <location>
        <begin position="362"/>
        <end position="401"/>
    </location>
</feature>
<dbReference type="Proteomes" id="UP001302676">
    <property type="component" value="Unassembled WGS sequence"/>
</dbReference>
<organism evidence="2 3">
    <name type="scientific">Dichotomopilus funicola</name>
    <dbReference type="NCBI Taxonomy" id="1934379"/>
    <lineage>
        <taxon>Eukaryota</taxon>
        <taxon>Fungi</taxon>
        <taxon>Dikarya</taxon>
        <taxon>Ascomycota</taxon>
        <taxon>Pezizomycotina</taxon>
        <taxon>Sordariomycetes</taxon>
        <taxon>Sordariomycetidae</taxon>
        <taxon>Sordariales</taxon>
        <taxon>Chaetomiaceae</taxon>
        <taxon>Dichotomopilus</taxon>
    </lineage>
</organism>
<dbReference type="RefSeq" id="XP_062634999.1">
    <property type="nucleotide sequence ID" value="XM_062784382.1"/>
</dbReference>
<proteinExistence type="predicted"/>
<evidence type="ECO:0000256" key="1">
    <source>
        <dbReference type="SAM" id="MobiDB-lite"/>
    </source>
</evidence>
<feature type="compositionally biased region" description="Basic and acidic residues" evidence="1">
    <location>
        <begin position="222"/>
        <end position="247"/>
    </location>
</feature>
<evidence type="ECO:0000313" key="2">
    <source>
        <dbReference type="EMBL" id="KAK4141628.1"/>
    </source>
</evidence>
<dbReference type="Gene3D" id="2.60.40.10">
    <property type="entry name" value="Immunoglobulins"/>
    <property type="match status" value="1"/>
</dbReference>
<name>A0AAN6UYV0_9PEZI</name>
<reference evidence="2" key="2">
    <citation type="submission" date="2023-05" db="EMBL/GenBank/DDBJ databases">
        <authorList>
            <consortium name="Lawrence Berkeley National Laboratory"/>
            <person name="Steindorff A."/>
            <person name="Hensen N."/>
            <person name="Bonometti L."/>
            <person name="Westerberg I."/>
            <person name="Brannstrom I.O."/>
            <person name="Guillou S."/>
            <person name="Cros-Aarteil S."/>
            <person name="Calhoun S."/>
            <person name="Haridas S."/>
            <person name="Kuo A."/>
            <person name="Mondo S."/>
            <person name="Pangilinan J."/>
            <person name="Riley R."/>
            <person name="Labutti K."/>
            <person name="Andreopoulos B."/>
            <person name="Lipzen A."/>
            <person name="Chen C."/>
            <person name="Yanf M."/>
            <person name="Daum C."/>
            <person name="Ng V."/>
            <person name="Clum A."/>
            <person name="Ohm R."/>
            <person name="Martin F."/>
            <person name="Silar P."/>
            <person name="Natvig D."/>
            <person name="Lalanne C."/>
            <person name="Gautier V."/>
            <person name="Ament-Velasquez S.L."/>
            <person name="Kruys A."/>
            <person name="Hutchinson M.I."/>
            <person name="Powell A.J."/>
            <person name="Barry K."/>
            <person name="Miller A.N."/>
            <person name="Grigoriev I.V."/>
            <person name="Debuchy R."/>
            <person name="Gladieux P."/>
            <person name="Thoren M.H."/>
            <person name="Johannesson H."/>
        </authorList>
    </citation>
    <scope>NUCLEOTIDE SEQUENCE</scope>
    <source>
        <strain evidence="2">CBS 141.50</strain>
    </source>
</reference>
<comment type="caution">
    <text evidence="2">The sequence shown here is derived from an EMBL/GenBank/DDBJ whole genome shotgun (WGS) entry which is preliminary data.</text>
</comment>
<feature type="compositionally biased region" description="Low complexity" evidence="1">
    <location>
        <begin position="155"/>
        <end position="164"/>
    </location>
</feature>
<keyword evidence="3" id="KW-1185">Reference proteome</keyword>
<feature type="compositionally biased region" description="Low complexity" evidence="1">
    <location>
        <begin position="182"/>
        <end position="192"/>
    </location>
</feature>
<reference evidence="2" key="1">
    <citation type="journal article" date="2023" name="Mol. Phylogenet. Evol.">
        <title>Genome-scale phylogeny and comparative genomics of the fungal order Sordariales.</title>
        <authorList>
            <person name="Hensen N."/>
            <person name="Bonometti L."/>
            <person name="Westerberg I."/>
            <person name="Brannstrom I.O."/>
            <person name="Guillou S."/>
            <person name="Cros-Aarteil S."/>
            <person name="Calhoun S."/>
            <person name="Haridas S."/>
            <person name="Kuo A."/>
            <person name="Mondo S."/>
            <person name="Pangilinan J."/>
            <person name="Riley R."/>
            <person name="LaButti K."/>
            <person name="Andreopoulos B."/>
            <person name="Lipzen A."/>
            <person name="Chen C."/>
            <person name="Yan M."/>
            <person name="Daum C."/>
            <person name="Ng V."/>
            <person name="Clum A."/>
            <person name="Steindorff A."/>
            <person name="Ohm R.A."/>
            <person name="Martin F."/>
            <person name="Silar P."/>
            <person name="Natvig D.O."/>
            <person name="Lalanne C."/>
            <person name="Gautier V."/>
            <person name="Ament-Velasquez S.L."/>
            <person name="Kruys A."/>
            <person name="Hutchinson M.I."/>
            <person name="Powell A.J."/>
            <person name="Barry K."/>
            <person name="Miller A.N."/>
            <person name="Grigoriev I.V."/>
            <person name="Debuchy R."/>
            <person name="Gladieux P."/>
            <person name="Hiltunen Thoren M."/>
            <person name="Johannesson H."/>
        </authorList>
    </citation>
    <scope>NUCLEOTIDE SEQUENCE</scope>
    <source>
        <strain evidence="2">CBS 141.50</strain>
    </source>
</reference>
<feature type="compositionally biased region" description="Basic and acidic residues" evidence="1">
    <location>
        <begin position="450"/>
        <end position="461"/>
    </location>
</feature>
<feature type="compositionally biased region" description="Polar residues" evidence="1">
    <location>
        <begin position="211"/>
        <end position="221"/>
    </location>
</feature>
<gene>
    <name evidence="2" type="ORF">C8A04DRAFT_38905</name>
</gene>
<feature type="compositionally biased region" description="Polar residues" evidence="1">
    <location>
        <begin position="324"/>
        <end position="337"/>
    </location>
</feature>
<dbReference type="InterPro" id="IPR013783">
    <property type="entry name" value="Ig-like_fold"/>
</dbReference>
<feature type="compositionally biased region" description="Acidic residues" evidence="1">
    <location>
        <begin position="389"/>
        <end position="401"/>
    </location>
</feature>
<dbReference type="EMBL" id="MU853608">
    <property type="protein sequence ID" value="KAK4141628.1"/>
    <property type="molecule type" value="Genomic_DNA"/>
</dbReference>
<feature type="region of interest" description="Disordered" evidence="1">
    <location>
        <begin position="131"/>
        <end position="271"/>
    </location>
</feature>